<dbReference type="GO" id="GO:0016020">
    <property type="term" value="C:membrane"/>
    <property type="evidence" value="ECO:0007669"/>
    <property type="project" value="UniProtKB-SubCell"/>
</dbReference>
<feature type="domain" description="Wax synthase" evidence="9">
    <location>
        <begin position="219"/>
        <end position="303"/>
    </location>
</feature>
<evidence type="ECO:0000256" key="6">
    <source>
        <dbReference type="ARBA" id="ARBA00022989"/>
    </source>
</evidence>
<comment type="caution">
    <text evidence="10">The sequence shown here is derived from an EMBL/GenBank/DDBJ whole genome shotgun (WGS) entry which is preliminary data.</text>
</comment>
<feature type="transmembrane region" description="Helical" evidence="8">
    <location>
        <begin position="482"/>
        <end position="500"/>
    </location>
</feature>
<dbReference type="InterPro" id="IPR032805">
    <property type="entry name" value="Wax_synthase_dom"/>
</dbReference>
<feature type="transmembrane region" description="Helical" evidence="8">
    <location>
        <begin position="568"/>
        <end position="587"/>
    </location>
</feature>
<evidence type="ECO:0000256" key="7">
    <source>
        <dbReference type="ARBA" id="ARBA00023136"/>
    </source>
</evidence>
<evidence type="ECO:0000259" key="9">
    <source>
        <dbReference type="Pfam" id="PF13813"/>
    </source>
</evidence>
<reference evidence="10 11" key="1">
    <citation type="journal article" date="2020" name="ISME J.">
        <title>Uncovering the hidden diversity of litter-decomposition mechanisms in mushroom-forming fungi.</title>
        <authorList>
            <person name="Floudas D."/>
            <person name="Bentzer J."/>
            <person name="Ahren D."/>
            <person name="Johansson T."/>
            <person name="Persson P."/>
            <person name="Tunlid A."/>
        </authorList>
    </citation>
    <scope>NUCLEOTIDE SEQUENCE [LARGE SCALE GENOMIC DNA]</scope>
    <source>
        <strain evidence="10 11">CBS 101986</strain>
    </source>
</reference>
<feature type="transmembrane region" description="Helical" evidence="8">
    <location>
        <begin position="734"/>
        <end position="755"/>
    </location>
</feature>
<evidence type="ECO:0000256" key="1">
    <source>
        <dbReference type="ARBA" id="ARBA00004141"/>
    </source>
</evidence>
<comment type="similarity">
    <text evidence="3">Belongs to the wax synthase family.</text>
</comment>
<organism evidence="10 11">
    <name type="scientific">Psilocybe cf. subviscida</name>
    <dbReference type="NCBI Taxonomy" id="2480587"/>
    <lineage>
        <taxon>Eukaryota</taxon>
        <taxon>Fungi</taxon>
        <taxon>Dikarya</taxon>
        <taxon>Basidiomycota</taxon>
        <taxon>Agaricomycotina</taxon>
        <taxon>Agaricomycetes</taxon>
        <taxon>Agaricomycetidae</taxon>
        <taxon>Agaricales</taxon>
        <taxon>Agaricineae</taxon>
        <taxon>Strophariaceae</taxon>
        <taxon>Psilocybe</taxon>
    </lineage>
</organism>
<dbReference type="AlphaFoldDB" id="A0A8H5BSJ0"/>
<feature type="transmembrane region" description="Helical" evidence="8">
    <location>
        <begin position="33"/>
        <end position="50"/>
    </location>
</feature>
<feature type="transmembrane region" description="Helical" evidence="8">
    <location>
        <begin position="6"/>
        <end position="26"/>
    </location>
</feature>
<keyword evidence="7 8" id="KW-0472">Membrane</keyword>
<comment type="subcellular location">
    <subcellularLocation>
        <location evidence="1">Membrane</location>
        <topology evidence="1">Multi-pass membrane protein</topology>
    </subcellularLocation>
</comment>
<feature type="transmembrane region" description="Helical" evidence="8">
    <location>
        <begin position="186"/>
        <end position="213"/>
    </location>
</feature>
<feature type="domain" description="Wax synthase" evidence="9">
    <location>
        <begin position="640"/>
        <end position="741"/>
    </location>
</feature>
<evidence type="ECO:0000256" key="8">
    <source>
        <dbReference type="SAM" id="Phobius"/>
    </source>
</evidence>
<sequence length="823" mass="92551">MPDKAEIHPAVLPLGYALLITARAYGCGKDARFNWIFFVLIASLSIYHILFTTHDPKTGTTFGGTLCSLIFTASEHILLRNRQPETRQLGQTKPTSSMSFWERIKMSTSLIMSPRHIGFSTQVTSPHIRSTPPNVTRVQFITSGLKWMGFYYLLHDITCLLCHAFPMYGEGGLSFSECGWLWRTTIWLQIFGVSAVMSMVYTTASLVAVTLGINRPQAWPPYFGSLKDAYTVRNVWGRVWHQMLRKFVTAHGSAAADILGLPKSTFRTYFQIYVAFLVSGILHMAGDYMCLQNFAGVSLQFFLLQAVAITFEDVIMGVMRRLGVTTSSPLTRAVGFCWVFVWFVLSVPYWLEPVFHAGLFNATSPDKSPVQYLLTGQWKVSKGVFVRLCTAFLTHRYSLIELDLTPASAFHVALLIQSRSAMPEKVEVHPATLPLYALFVIGCAHNGGTGARFSSFFFVLIASLCIYQILFTKHFNPEIGTAVGTTLCSLIFTASEHILLRNRLPEIRQLGQTRPTLSMSFWERIKMSTNLIMSPRHIGFSTQVTSPHIRSTPSNVTRVQFITSELKWICFYYLLHDVAFLVCHTFPMYGEGGLSFSECGWLWRTTIWIHLFGIAAVMSMVYTTVSVVTVGLGINRPQAWPPQFGSLKDAYTVRNMWGRVWHQMLRKVRAKAETTVLKPTVLQSVTAHGSAAADILHLPKSRFRTYFQLYVAFLVSGLLHMAGDYMFLHNVAGVSVQFFLLQAVAITFEDAIIGVARRTGVTTSSPLTRAAGFCWVFVWFALTIPYWLEPLFHGGLFNATSPDVSLVQYLWNGRWKVSKGVFV</sequence>
<dbReference type="GO" id="GO:0008374">
    <property type="term" value="F:O-acyltransferase activity"/>
    <property type="evidence" value="ECO:0007669"/>
    <property type="project" value="InterPro"/>
</dbReference>
<dbReference type="Pfam" id="PF13813">
    <property type="entry name" value="MBOAT_2"/>
    <property type="match status" value="2"/>
</dbReference>
<dbReference type="PANTHER" id="PTHR31595">
    <property type="entry name" value="LONG-CHAIN-ALCOHOL O-FATTY-ACYLTRANSFERASE 3-RELATED"/>
    <property type="match status" value="1"/>
</dbReference>
<comment type="pathway">
    <text evidence="2">Secondary metabolite biosynthesis.</text>
</comment>
<feature type="transmembrane region" description="Helical" evidence="8">
    <location>
        <begin position="767"/>
        <end position="788"/>
    </location>
</feature>
<feature type="transmembrane region" description="Helical" evidence="8">
    <location>
        <begin position="62"/>
        <end position="79"/>
    </location>
</feature>
<evidence type="ECO:0000313" key="10">
    <source>
        <dbReference type="EMBL" id="KAF5328775.1"/>
    </source>
</evidence>
<accession>A0A8H5BSJ0</accession>
<feature type="transmembrane region" description="Helical" evidence="8">
    <location>
        <begin position="297"/>
        <end position="318"/>
    </location>
</feature>
<keyword evidence="6 8" id="KW-1133">Transmembrane helix</keyword>
<dbReference type="PANTHER" id="PTHR31595:SF57">
    <property type="entry name" value="OS04G0481900 PROTEIN"/>
    <property type="match status" value="1"/>
</dbReference>
<dbReference type="EMBL" id="JAACJJ010000003">
    <property type="protein sequence ID" value="KAF5328775.1"/>
    <property type="molecule type" value="Genomic_DNA"/>
</dbReference>
<proteinExistence type="inferred from homology"/>
<protein>
    <recommendedName>
        <fullName evidence="9">Wax synthase domain-containing protein</fullName>
    </recommendedName>
</protein>
<dbReference type="GO" id="GO:0006629">
    <property type="term" value="P:lipid metabolic process"/>
    <property type="evidence" value="ECO:0007669"/>
    <property type="project" value="InterPro"/>
</dbReference>
<evidence type="ECO:0000256" key="3">
    <source>
        <dbReference type="ARBA" id="ARBA00007282"/>
    </source>
</evidence>
<feature type="transmembrane region" description="Helical" evidence="8">
    <location>
        <begin position="607"/>
        <end position="634"/>
    </location>
</feature>
<feature type="transmembrane region" description="Helical" evidence="8">
    <location>
        <begin position="330"/>
        <end position="351"/>
    </location>
</feature>
<feature type="transmembrane region" description="Helical" evidence="8">
    <location>
        <begin position="453"/>
        <end position="470"/>
    </location>
</feature>
<keyword evidence="5 8" id="KW-0812">Transmembrane</keyword>
<feature type="transmembrane region" description="Helical" evidence="8">
    <location>
        <begin position="707"/>
        <end position="728"/>
    </location>
</feature>
<evidence type="ECO:0000256" key="2">
    <source>
        <dbReference type="ARBA" id="ARBA00005179"/>
    </source>
</evidence>
<evidence type="ECO:0000256" key="5">
    <source>
        <dbReference type="ARBA" id="ARBA00022692"/>
    </source>
</evidence>
<name>A0A8H5BSJ0_9AGAR</name>
<evidence type="ECO:0000256" key="4">
    <source>
        <dbReference type="ARBA" id="ARBA00022679"/>
    </source>
</evidence>
<feature type="transmembrane region" description="Helical" evidence="8">
    <location>
        <begin position="268"/>
        <end position="285"/>
    </location>
</feature>
<gene>
    <name evidence="10" type="ORF">D9619_011605</name>
</gene>
<keyword evidence="4" id="KW-0808">Transferase</keyword>
<dbReference type="InterPro" id="IPR044851">
    <property type="entry name" value="Wax_synthase"/>
</dbReference>
<dbReference type="OrthoDB" id="1077582at2759"/>
<evidence type="ECO:0000313" key="11">
    <source>
        <dbReference type="Proteomes" id="UP000567179"/>
    </source>
</evidence>
<keyword evidence="11" id="KW-1185">Reference proteome</keyword>
<dbReference type="Proteomes" id="UP000567179">
    <property type="component" value="Unassembled WGS sequence"/>
</dbReference>